<accession>A0A076EWY1</accession>
<reference evidence="1 2" key="1">
    <citation type="submission" date="2014-07" db="EMBL/GenBank/DDBJ databases">
        <title>Genome Sequence of Rhodococcus opacus Strain R7, a Biodegrader of Mono- and Polycyclic Aromatic Hydrocarbons.</title>
        <authorList>
            <person name="Di Gennaro P."/>
            <person name="Zampolli J."/>
            <person name="Presti I."/>
            <person name="Cappelletti M."/>
            <person name="D'Ursi P."/>
            <person name="Orro A."/>
            <person name="Mezzelani A."/>
            <person name="Milanesi L."/>
        </authorList>
    </citation>
    <scope>NUCLEOTIDE SEQUENCE [LARGE SCALE GENOMIC DNA]</scope>
    <source>
        <strain evidence="1 2">R7</strain>
        <plasmid evidence="1">pPDG1</plasmid>
    </source>
</reference>
<name>A0A076EWY1_RHOOP</name>
<protein>
    <submittedName>
        <fullName evidence="1">Uncharacterized protein</fullName>
    </submittedName>
</protein>
<sequence>MANSARNVQALAVVARNREGPTEQFELELELFRRSSVGGFETIESVTTVGVAEFIHRAGGIPSWILQRAGALQPVGACTVRCRRRAGSQSVQRAP</sequence>
<keyword evidence="1" id="KW-0614">Plasmid</keyword>
<gene>
    <name evidence="1" type="ORF">EP51_40220</name>
</gene>
<evidence type="ECO:0000313" key="1">
    <source>
        <dbReference type="EMBL" id="AII10500.1"/>
    </source>
</evidence>
<dbReference type="AlphaFoldDB" id="A0A076EWY1"/>
<dbReference type="Proteomes" id="UP000028488">
    <property type="component" value="Plasmid pPDG1"/>
</dbReference>
<dbReference type="EMBL" id="CP008948">
    <property type="protein sequence ID" value="AII10500.1"/>
    <property type="molecule type" value="Genomic_DNA"/>
</dbReference>
<evidence type="ECO:0000313" key="2">
    <source>
        <dbReference type="Proteomes" id="UP000028488"/>
    </source>
</evidence>
<organism evidence="1 2">
    <name type="scientific">Rhodococcus opacus</name>
    <name type="common">Nocardia opaca</name>
    <dbReference type="NCBI Taxonomy" id="37919"/>
    <lineage>
        <taxon>Bacteria</taxon>
        <taxon>Bacillati</taxon>
        <taxon>Actinomycetota</taxon>
        <taxon>Actinomycetes</taxon>
        <taxon>Mycobacteriales</taxon>
        <taxon>Nocardiaceae</taxon>
        <taxon>Rhodococcus</taxon>
    </lineage>
</organism>
<proteinExistence type="predicted"/>
<geneLocation type="plasmid" evidence="1 2">
    <name>pPDG1</name>
</geneLocation>